<evidence type="ECO:0000313" key="2">
    <source>
        <dbReference type="EMBL" id="CAA7023678.1"/>
    </source>
</evidence>
<keyword evidence="3" id="KW-1185">Reference proteome</keyword>
<organism evidence="2 3">
    <name type="scientific">Microthlaspi erraticum</name>
    <dbReference type="NCBI Taxonomy" id="1685480"/>
    <lineage>
        <taxon>Eukaryota</taxon>
        <taxon>Viridiplantae</taxon>
        <taxon>Streptophyta</taxon>
        <taxon>Embryophyta</taxon>
        <taxon>Tracheophyta</taxon>
        <taxon>Spermatophyta</taxon>
        <taxon>Magnoliopsida</taxon>
        <taxon>eudicotyledons</taxon>
        <taxon>Gunneridae</taxon>
        <taxon>Pentapetalae</taxon>
        <taxon>rosids</taxon>
        <taxon>malvids</taxon>
        <taxon>Brassicales</taxon>
        <taxon>Brassicaceae</taxon>
        <taxon>Coluteocarpeae</taxon>
        <taxon>Microthlaspi</taxon>
    </lineage>
</organism>
<comment type="caution">
    <text evidence="2">The sequence shown here is derived from an EMBL/GenBank/DDBJ whole genome shotgun (WGS) entry which is preliminary data.</text>
</comment>
<evidence type="ECO:0000256" key="1">
    <source>
        <dbReference type="SAM" id="Phobius"/>
    </source>
</evidence>
<dbReference type="Proteomes" id="UP000467841">
    <property type="component" value="Unassembled WGS sequence"/>
</dbReference>
<dbReference type="AlphaFoldDB" id="A0A6D2I2G1"/>
<sequence length="67" mass="7693">MNFATHFPDFSLMRTLRLIKALFDPVMVFSIVVIMESNMTINYELPVGNIIIVYIQVQENSISRTGI</sequence>
<keyword evidence="1" id="KW-0812">Transmembrane</keyword>
<evidence type="ECO:0000313" key="3">
    <source>
        <dbReference type="Proteomes" id="UP000467841"/>
    </source>
</evidence>
<keyword evidence="1" id="KW-0472">Membrane</keyword>
<dbReference type="EMBL" id="CACVBM020000810">
    <property type="protein sequence ID" value="CAA7023678.1"/>
    <property type="molecule type" value="Genomic_DNA"/>
</dbReference>
<protein>
    <submittedName>
        <fullName evidence="2">Uncharacterized protein</fullName>
    </submittedName>
</protein>
<accession>A0A6D2I2G1</accession>
<name>A0A6D2I2G1_9BRAS</name>
<gene>
    <name evidence="2" type="ORF">MERR_LOCUS10913</name>
</gene>
<reference evidence="2" key="1">
    <citation type="submission" date="2020-01" db="EMBL/GenBank/DDBJ databases">
        <authorList>
            <person name="Mishra B."/>
        </authorList>
    </citation>
    <scope>NUCLEOTIDE SEQUENCE [LARGE SCALE GENOMIC DNA]</scope>
</reference>
<keyword evidence="1" id="KW-1133">Transmembrane helix</keyword>
<proteinExistence type="predicted"/>
<feature type="transmembrane region" description="Helical" evidence="1">
    <location>
        <begin position="21"/>
        <end position="41"/>
    </location>
</feature>